<evidence type="ECO:0000259" key="11">
    <source>
        <dbReference type="Pfam" id="PF02355"/>
    </source>
</evidence>
<evidence type="ECO:0000256" key="8">
    <source>
        <dbReference type="ARBA" id="ARBA00023136"/>
    </source>
</evidence>
<reference evidence="15" key="1">
    <citation type="journal article" date="2019" name="Int. J. Syst. Evol. Microbiol.">
        <title>The Global Catalogue of Microorganisms (GCM) 10K type strain sequencing project: providing services to taxonomists for standard genome sequencing and annotation.</title>
        <authorList>
            <consortium name="The Broad Institute Genomics Platform"/>
            <consortium name="The Broad Institute Genome Sequencing Center for Infectious Disease"/>
            <person name="Wu L."/>
            <person name="Ma J."/>
        </authorList>
    </citation>
    <scope>NUCLEOTIDE SEQUENCE [LARGE SCALE GENOMIC DNA]</scope>
    <source>
        <strain evidence="15">JCM 17664</strain>
    </source>
</reference>
<dbReference type="PANTHER" id="PTHR30081">
    <property type="entry name" value="PROTEIN-EXPORT MEMBRANE PROTEIN SEC"/>
    <property type="match status" value="1"/>
</dbReference>
<comment type="caution">
    <text evidence="14">The sequence shown here is derived from an EMBL/GenBank/DDBJ whole genome shotgun (WGS) entry which is preliminary data.</text>
</comment>
<dbReference type="InterPro" id="IPR048634">
    <property type="entry name" value="SecD_SecF_C"/>
</dbReference>
<dbReference type="Pfam" id="PF02355">
    <property type="entry name" value="SecD_SecF_C"/>
    <property type="match status" value="2"/>
</dbReference>
<dbReference type="InterPro" id="IPR022645">
    <property type="entry name" value="SecD/SecF_bac"/>
</dbReference>
<proteinExistence type="inferred from homology"/>
<feature type="transmembrane region" description="Helical" evidence="9">
    <location>
        <begin position="856"/>
        <end position="874"/>
    </location>
</feature>
<keyword evidence="15" id="KW-1185">Reference proteome</keyword>
<keyword evidence="7 9" id="KW-0811">Translocation</keyword>
<comment type="subunit">
    <text evidence="9">Forms a complex with SecF. Part of the essential Sec protein translocation apparatus which comprises SecA, SecYEG and auxiliary proteins SecDF. Other proteins may also be involved.</text>
</comment>
<dbReference type="NCBIfam" id="TIGR01129">
    <property type="entry name" value="secD"/>
    <property type="match status" value="1"/>
</dbReference>
<dbReference type="HAMAP" id="MF_01463_B">
    <property type="entry name" value="SecD_B"/>
    <property type="match status" value="1"/>
</dbReference>
<comment type="similarity">
    <text evidence="10">Belongs to the SecD/SecF family. SecF subfamily.</text>
</comment>
<dbReference type="Pfam" id="PF22599">
    <property type="entry name" value="SecDF_P1_head"/>
    <property type="match status" value="1"/>
</dbReference>
<evidence type="ECO:0000313" key="15">
    <source>
        <dbReference type="Proteomes" id="UP001501207"/>
    </source>
</evidence>
<dbReference type="PANTHER" id="PTHR30081:SF1">
    <property type="entry name" value="PROTEIN TRANSLOCASE SUBUNIT SECD"/>
    <property type="match status" value="1"/>
</dbReference>
<evidence type="ECO:0000256" key="9">
    <source>
        <dbReference type="HAMAP-Rule" id="MF_01463"/>
    </source>
</evidence>
<evidence type="ECO:0000256" key="7">
    <source>
        <dbReference type="ARBA" id="ARBA00023010"/>
    </source>
</evidence>
<feature type="transmembrane region" description="Helical" evidence="9">
    <location>
        <begin position="569"/>
        <end position="591"/>
    </location>
</feature>
<dbReference type="InterPro" id="IPR022646">
    <property type="entry name" value="SecD/SecF_CS"/>
</dbReference>
<dbReference type="Pfam" id="PF07549">
    <property type="entry name" value="Sec_GG"/>
    <property type="match status" value="2"/>
</dbReference>
<comment type="caution">
    <text evidence="9">Lacks conserved residue(s) required for the propagation of feature annotation.</text>
</comment>
<dbReference type="InterPro" id="IPR054384">
    <property type="entry name" value="SecDF_P1_head"/>
</dbReference>
<feature type="transmembrane region" description="Helical" evidence="9">
    <location>
        <begin position="726"/>
        <end position="746"/>
    </location>
</feature>
<organism evidence="14 15">
    <name type="scientific">Compostibacter hankyongensis</name>
    <dbReference type="NCBI Taxonomy" id="1007089"/>
    <lineage>
        <taxon>Bacteria</taxon>
        <taxon>Pseudomonadati</taxon>
        <taxon>Bacteroidota</taxon>
        <taxon>Chitinophagia</taxon>
        <taxon>Chitinophagales</taxon>
        <taxon>Chitinophagaceae</taxon>
        <taxon>Compostibacter</taxon>
    </lineage>
</organism>
<feature type="transmembrane region" description="Helical" evidence="9">
    <location>
        <begin position="673"/>
        <end position="691"/>
    </location>
</feature>
<sequence length="1047" mass="115066">MQLKGLVKFFTVVLILISLYQLSFTLVVHRHEKKVKEEAKAWVAQHYKSPEALYPNDKEQQAFYQNHLDSLLRVRTEAIEDSTSDEIVFNTLIKKYTYQQAKEQELSLGLDLQGGMNVVLEVSLEDLIRTMANNAKSPAFNKALALATERKANSAADYITLFGQAWSEVKPANEHLAPLFSNAFEKKINYNSSDATVLNVIREEARGAITRTYNVLQQRIDKFGVAQPNINLDVNKGIISVELAGVSNPERVRKYLQATAKLEFWETYQADQDFVSGVLNPMDAAAAQYLKAGGKPAAQQDTAAAAPAPADTAAAKATDTGSVGSLSQFVDQNKNQPASADTGGNALLQGEQDHPILSLLKAPQMGGAIASVLIRDTAKLNHYLSQAAVANVMPKTLRWLYGAENRSAQQQTNSVDLYAIKTVPGSIEPRLGGEHVVDARQDIDPNGRPEISMTMDNTGAKVWARMTGENVHKPIAIVLDNVVYSAPAPSEEISGGRSSITGSFTIEEAQDLANILKTGKLPAPAHIVQEQIIGPTLGQESIIAGAKSFIISFVIIFVLMLIYYNTSGWVANIALIFNLLFTVGILAALGATLTMPGIAGLVLTIGMAVDTNVIIFERIKEELVKGKSYQLAISDGYKHSYAPVLDAHITTLLTAGILYYFGLGPVKGFATTQILGILLSLFCGILISRIVEDWGTSKEKHFKYFTPLSKKIFQHASFKFIEKRKYAYMISALVLIFGVGSFIHGFDEGVEFSGGRSYTVRFDEPVKTEDIGKDLQPVFDEYPMVKTVDVANQVNITTSYLIHKTDHNTDSLVERRLYDGLKKYLPAGTDYQTFDTKYKMSSQTVLPTISDDLKKGAVKATIFALLAIFAYILIRFRKWQYSVGTIIALLHDVLVTLAVFSYFKDIVPFSLEINQHFIAAILTVIGYSMNDTVIVFDRIREYFRHRKPGEDRNTLINRAINDTLSRTIMTSLTVFLTILILFLVGGESTRGFAFAMLIGVITGTYSSIFIASPVLVDMDKKDRLASTLVKKGTAGAVPAAAKPEAGK</sequence>
<dbReference type="PRINTS" id="PR01755">
    <property type="entry name" value="SECFTRNLCASE"/>
</dbReference>
<feature type="transmembrane region" description="Helical" evidence="9">
    <location>
        <begin position="542"/>
        <end position="562"/>
    </location>
</feature>
<feature type="domain" description="Protein export membrane protein SecD/SecF C-terminal" evidence="11">
    <location>
        <begin position="525"/>
        <end position="688"/>
    </location>
</feature>
<keyword evidence="2 9" id="KW-0813">Transport</keyword>
<feature type="transmembrane region" description="Helical" evidence="9">
    <location>
        <begin position="968"/>
        <end position="986"/>
    </location>
</feature>
<evidence type="ECO:0000256" key="4">
    <source>
        <dbReference type="ARBA" id="ARBA00022692"/>
    </source>
</evidence>
<comment type="subunit">
    <text evidence="10">Forms a complex with SecD. Part of the essential Sec protein translocation apparatus which comprises SecA, SecYEG and auxiliary proteins SecDF. Other proteins may also be involved.</text>
</comment>
<feature type="domain" description="Protein translocase subunit SecDF P1" evidence="12">
    <location>
        <begin position="210"/>
        <end position="266"/>
    </location>
</feature>
<dbReference type="RefSeq" id="WP_344979325.1">
    <property type="nucleotide sequence ID" value="NZ_BAABFN010000005.1"/>
</dbReference>
<dbReference type="Proteomes" id="UP001501207">
    <property type="component" value="Unassembled WGS sequence"/>
</dbReference>
<dbReference type="Gene3D" id="3.30.70.3220">
    <property type="match status" value="1"/>
</dbReference>
<evidence type="ECO:0000256" key="10">
    <source>
        <dbReference type="HAMAP-Rule" id="MF_01464"/>
    </source>
</evidence>
<dbReference type="InterPro" id="IPR022813">
    <property type="entry name" value="SecD/SecF_arch_bac"/>
</dbReference>
<evidence type="ECO:0000256" key="1">
    <source>
        <dbReference type="ARBA" id="ARBA00004651"/>
    </source>
</evidence>
<keyword evidence="5 9" id="KW-0653">Protein transport</keyword>
<feature type="transmembrane region" description="Helical" evidence="9">
    <location>
        <begin position="915"/>
        <end position="936"/>
    </location>
</feature>
<dbReference type="Gene3D" id="3.30.1360.200">
    <property type="match status" value="1"/>
</dbReference>
<dbReference type="Gene3D" id="1.20.1640.10">
    <property type="entry name" value="Multidrug efflux transporter AcrB transmembrane domain"/>
    <property type="match status" value="2"/>
</dbReference>
<comment type="similarity">
    <text evidence="9">Belongs to the SecD/SecF family. SecD subfamily.</text>
</comment>
<feature type="domain" description="SecDF P1 head subdomain" evidence="13">
    <location>
        <begin position="428"/>
        <end position="523"/>
    </location>
</feature>
<evidence type="ECO:0000256" key="3">
    <source>
        <dbReference type="ARBA" id="ARBA00022475"/>
    </source>
</evidence>
<protein>
    <recommendedName>
        <fullName evidence="9 10">Multifunctional fusion protein</fullName>
    </recommendedName>
    <domain>
        <recommendedName>
            <fullName evidence="9">Protein translocase subunit SecD</fullName>
        </recommendedName>
    </domain>
    <domain>
        <recommendedName>
            <fullName evidence="10">Protein-export membrane protein SecF</fullName>
        </recommendedName>
    </domain>
</protein>
<dbReference type="Pfam" id="PF21760">
    <property type="entry name" value="SecD_1st"/>
    <property type="match status" value="1"/>
</dbReference>
<dbReference type="EMBL" id="BAABFN010000005">
    <property type="protein sequence ID" value="GAA4312750.1"/>
    <property type="molecule type" value="Genomic_DNA"/>
</dbReference>
<evidence type="ECO:0000256" key="6">
    <source>
        <dbReference type="ARBA" id="ARBA00022989"/>
    </source>
</evidence>
<dbReference type="InterPro" id="IPR005665">
    <property type="entry name" value="SecF_bac"/>
</dbReference>
<accession>A0ABP8FX00</accession>
<comment type="subcellular location">
    <subcellularLocation>
        <location evidence="1 9">Cell membrane</location>
        <topology evidence="1 9">Multi-pass membrane protein</topology>
    </subcellularLocation>
</comment>
<dbReference type="HAMAP" id="MF_01464_B">
    <property type="entry name" value="SecF_B"/>
    <property type="match status" value="1"/>
</dbReference>
<dbReference type="SUPFAM" id="SSF82866">
    <property type="entry name" value="Multidrug efflux transporter AcrB transmembrane domain"/>
    <property type="match status" value="2"/>
</dbReference>
<dbReference type="NCBIfam" id="NF009585">
    <property type="entry name" value="PRK13024.1-5"/>
    <property type="match status" value="1"/>
</dbReference>
<feature type="transmembrane region" description="Helical" evidence="9">
    <location>
        <begin position="881"/>
        <end position="903"/>
    </location>
</feature>
<feature type="transmembrane region" description="Helical" evidence="9">
    <location>
        <begin position="992"/>
        <end position="1016"/>
    </location>
</feature>
<dbReference type="NCBIfam" id="TIGR00916">
    <property type="entry name" value="2A0604s01"/>
    <property type="match status" value="2"/>
</dbReference>
<dbReference type="InterPro" id="IPR005791">
    <property type="entry name" value="SecD"/>
</dbReference>
<dbReference type="NCBIfam" id="TIGR00966">
    <property type="entry name" value="transloc_SecF"/>
    <property type="match status" value="1"/>
</dbReference>
<evidence type="ECO:0000259" key="12">
    <source>
        <dbReference type="Pfam" id="PF21760"/>
    </source>
</evidence>
<keyword evidence="4 9" id="KW-0812">Transmembrane</keyword>
<keyword evidence="6 9" id="KW-1133">Transmembrane helix</keyword>
<feature type="domain" description="Protein export membrane protein SecD/SecF C-terminal" evidence="11">
    <location>
        <begin position="836"/>
        <end position="1020"/>
    </location>
</feature>
<feature type="transmembrane region" description="Helical" evidence="9">
    <location>
        <begin position="597"/>
        <end position="619"/>
    </location>
</feature>
<dbReference type="InterPro" id="IPR048631">
    <property type="entry name" value="SecD_1st"/>
</dbReference>
<evidence type="ECO:0000259" key="13">
    <source>
        <dbReference type="Pfam" id="PF22599"/>
    </source>
</evidence>
<evidence type="ECO:0000256" key="2">
    <source>
        <dbReference type="ARBA" id="ARBA00022448"/>
    </source>
</evidence>
<comment type="function">
    <text evidence="9">Part of the Sec protein translocase complex. Interacts with the SecYEG preprotein conducting channel. SecDF uses the proton motive force (PMF) to complete protein translocation after the ATP-dependent function of SecA.</text>
</comment>
<dbReference type="InterPro" id="IPR055344">
    <property type="entry name" value="SecD_SecF_C_bact"/>
</dbReference>
<evidence type="ECO:0000313" key="14">
    <source>
        <dbReference type="EMBL" id="GAA4312750.1"/>
    </source>
</evidence>
<keyword evidence="3 9" id="KW-1003">Cell membrane</keyword>
<evidence type="ECO:0000256" key="5">
    <source>
        <dbReference type="ARBA" id="ARBA00022927"/>
    </source>
</evidence>
<gene>
    <name evidence="14" type="primary">secDF</name>
    <name evidence="9" type="synonym">secD</name>
    <name evidence="10" type="synonym">secF</name>
    <name evidence="14" type="ORF">GCM10023143_22600</name>
</gene>
<keyword evidence="8 9" id="KW-0472">Membrane</keyword>
<feature type="transmembrane region" description="Helical" evidence="9">
    <location>
        <begin position="640"/>
        <end position="661"/>
    </location>
</feature>
<name>A0ABP8FX00_9BACT</name>